<keyword evidence="8 9" id="KW-0539">Nucleus</keyword>
<feature type="region of interest" description="Disordered" evidence="10">
    <location>
        <begin position="133"/>
        <end position="174"/>
    </location>
</feature>
<name>A0A6A6RZP6_9PLEO</name>
<dbReference type="InterPro" id="IPR004591">
    <property type="entry name" value="Rfa1"/>
</dbReference>
<dbReference type="FunFam" id="2.40.50.140:FF:000041">
    <property type="entry name" value="Replication protein A subunit"/>
    <property type="match status" value="1"/>
</dbReference>
<gene>
    <name evidence="15" type="ORF">P280DRAFT_452126</name>
</gene>
<dbReference type="CDD" id="cd04477">
    <property type="entry name" value="RPA1N"/>
    <property type="match status" value="1"/>
</dbReference>
<evidence type="ECO:0000259" key="12">
    <source>
        <dbReference type="Pfam" id="PF04057"/>
    </source>
</evidence>
<dbReference type="InterPro" id="IPR007199">
    <property type="entry name" value="Rep_factor-A_N"/>
</dbReference>
<dbReference type="PANTHER" id="PTHR47165:SF4">
    <property type="entry name" value="OS03G0429900 PROTEIN"/>
    <property type="match status" value="1"/>
</dbReference>
<comment type="function">
    <text evidence="9">As part of the replication protein A (RPA/RP-A), a single-stranded DNA-binding heterotrimeric complex, may play an essential role in DNA replication, recombination and repair. Binds and stabilizes single-stranded DNA intermediates, preventing complementary DNA reannealing and recruiting different proteins involved in DNA metabolism.</text>
</comment>
<dbReference type="PANTHER" id="PTHR47165">
    <property type="entry name" value="OS03G0429900 PROTEIN"/>
    <property type="match status" value="1"/>
</dbReference>
<dbReference type="CDD" id="cd04474">
    <property type="entry name" value="RPA1_DBD_A"/>
    <property type="match status" value="1"/>
</dbReference>
<keyword evidence="6 9" id="KW-0862">Zinc</keyword>
<evidence type="ECO:0000256" key="5">
    <source>
        <dbReference type="ARBA" id="ARBA00022771"/>
    </source>
</evidence>
<feature type="domain" description="Replication protein A OB" evidence="14">
    <location>
        <begin position="295"/>
        <end position="391"/>
    </location>
</feature>
<evidence type="ECO:0000256" key="1">
    <source>
        <dbReference type="ARBA" id="ARBA00004123"/>
    </source>
</evidence>
<keyword evidence="7 9" id="KW-0238">DNA-binding</keyword>
<comment type="subcellular location">
    <subcellularLocation>
        <location evidence="1 9">Nucleus</location>
    </subcellularLocation>
</comment>
<comment type="similarity">
    <text evidence="2 9">Belongs to the replication factor A protein 1 family.</text>
</comment>
<dbReference type="InterPro" id="IPR012340">
    <property type="entry name" value="NA-bd_OB-fold"/>
</dbReference>
<dbReference type="Pfam" id="PF16900">
    <property type="entry name" value="REPA_OB_2"/>
    <property type="match status" value="1"/>
</dbReference>
<evidence type="ECO:0000256" key="2">
    <source>
        <dbReference type="ARBA" id="ARBA00005690"/>
    </source>
</evidence>
<dbReference type="CDD" id="cd04475">
    <property type="entry name" value="RPA1_DBD_B"/>
    <property type="match status" value="1"/>
</dbReference>
<protein>
    <recommendedName>
        <fullName evidence="9">Replication protein A subunit</fullName>
    </recommendedName>
</protein>
<evidence type="ECO:0000259" key="11">
    <source>
        <dbReference type="Pfam" id="PF01336"/>
    </source>
</evidence>
<dbReference type="Pfam" id="PF04057">
    <property type="entry name" value="Rep-A_N"/>
    <property type="match status" value="1"/>
</dbReference>
<feature type="domain" description="OB" evidence="11">
    <location>
        <begin position="186"/>
        <end position="258"/>
    </location>
</feature>
<dbReference type="InterPro" id="IPR031657">
    <property type="entry name" value="REPA_OB_2"/>
</dbReference>
<dbReference type="Pfam" id="PF01336">
    <property type="entry name" value="tRNA_anti-codon"/>
    <property type="match status" value="1"/>
</dbReference>
<evidence type="ECO:0000313" key="16">
    <source>
        <dbReference type="Proteomes" id="UP000799753"/>
    </source>
</evidence>
<dbReference type="Proteomes" id="UP000799753">
    <property type="component" value="Unassembled WGS sequence"/>
</dbReference>
<evidence type="ECO:0000256" key="6">
    <source>
        <dbReference type="ARBA" id="ARBA00022833"/>
    </source>
</evidence>
<dbReference type="SUPFAM" id="SSF50249">
    <property type="entry name" value="Nucleic acid-binding proteins"/>
    <property type="match status" value="4"/>
</dbReference>
<organism evidence="15 16">
    <name type="scientific">Massarina eburnea CBS 473.64</name>
    <dbReference type="NCBI Taxonomy" id="1395130"/>
    <lineage>
        <taxon>Eukaryota</taxon>
        <taxon>Fungi</taxon>
        <taxon>Dikarya</taxon>
        <taxon>Ascomycota</taxon>
        <taxon>Pezizomycotina</taxon>
        <taxon>Dothideomycetes</taxon>
        <taxon>Pleosporomycetidae</taxon>
        <taxon>Pleosporales</taxon>
        <taxon>Massarineae</taxon>
        <taxon>Massarinaceae</taxon>
        <taxon>Massarina</taxon>
    </lineage>
</organism>
<dbReference type="NCBIfam" id="TIGR00617">
    <property type="entry name" value="rpa1"/>
    <property type="match status" value="1"/>
</dbReference>
<dbReference type="FunFam" id="2.40.50.140:FF:000064">
    <property type="entry name" value="Replication protein A subunit"/>
    <property type="match status" value="1"/>
</dbReference>
<keyword evidence="5 9" id="KW-0863">Zinc-finger</keyword>
<evidence type="ECO:0000256" key="4">
    <source>
        <dbReference type="ARBA" id="ARBA00022723"/>
    </source>
</evidence>
<dbReference type="GO" id="GO:0006281">
    <property type="term" value="P:DNA repair"/>
    <property type="evidence" value="ECO:0007669"/>
    <property type="project" value="InterPro"/>
</dbReference>
<accession>A0A6A6RZP6</accession>
<proteinExistence type="inferred from homology"/>
<dbReference type="OrthoDB" id="1751331at2759"/>
<sequence length="619" mass="69185">MAENAITQGAIRSIFSSDGCVVEQPVMQCVQIKTMDARAGESGPQRFRVVLSDIRNFIQTMIATSANDIVLSGRLKKGSIVRLLRFNPQNVKDKKILIIMEMDVLDDYGEHDKIGQPEALENNRADVQPAAISGNNFYGAKPAQPQQQQQQQNQQRSLPVHQSNPGTSAHPNLYPIEGLSPYAHKWTIRARCTHKTEMKTWHNAKGEGKLFSVNLLDDTGEIRATGFNDAAERLHPIFEEGTVYYISTPCRVSLAKKAFSNLPNDYELQFERDTEVEKAHDQENKPQIRYNFTKIGDLDSVEKETTIDTIGVLKEVGEVNTITSQKTNKDFTKRDLILADDSQTSVKLTIWGQQAQAFDAPLESIIAFKGVKVSDFGGKSLSLLSAGNMTTDPDIDEAHKLRGWFNAVGQSAVFSTHANLSSGTGGSKQVSKVISDIVTEETYMQDEASYFSLKASVIFVKNTTFAYPACSSTQPKVCNKKVIEEEPGAWRCENCQVVWPEPKYRYVLSLNVADHTGTMWLNCFDEAGQIVVGMDANTLMKMKNDDEENGTQNFTAAMMDATCRSFNFRVRAKKEIYNDQPKPRYTVLNIAPLNYAQEANKLSQLIKQYDTNDDSLFVQ</sequence>
<evidence type="ECO:0000313" key="15">
    <source>
        <dbReference type="EMBL" id="KAF2639903.1"/>
    </source>
</evidence>
<dbReference type="AlphaFoldDB" id="A0A6A6RZP6"/>
<keyword evidence="3 9" id="KW-0235">DNA replication</keyword>
<evidence type="ECO:0000256" key="9">
    <source>
        <dbReference type="RuleBase" id="RU364130"/>
    </source>
</evidence>
<feature type="compositionally biased region" description="Polar residues" evidence="10">
    <location>
        <begin position="156"/>
        <end position="170"/>
    </location>
</feature>
<dbReference type="InterPro" id="IPR013955">
    <property type="entry name" value="Rep_factor-A_C"/>
</dbReference>
<dbReference type="GO" id="GO:0006260">
    <property type="term" value="P:DNA replication"/>
    <property type="evidence" value="ECO:0007669"/>
    <property type="project" value="UniProtKB-KW"/>
</dbReference>
<dbReference type="EMBL" id="MU006785">
    <property type="protein sequence ID" value="KAF2639903.1"/>
    <property type="molecule type" value="Genomic_DNA"/>
</dbReference>
<feature type="domain" description="Replication factor-A protein 1 N-terminal" evidence="12">
    <location>
        <begin position="6"/>
        <end position="106"/>
    </location>
</feature>
<dbReference type="FunFam" id="2.40.50.140:FF:000117">
    <property type="entry name" value="Replication protein A subunit"/>
    <property type="match status" value="1"/>
</dbReference>
<dbReference type="InterPro" id="IPR047192">
    <property type="entry name" value="Euk_RPA1_DBD_C"/>
</dbReference>
<dbReference type="InterPro" id="IPR004365">
    <property type="entry name" value="NA-bd_OB_tRNA"/>
</dbReference>
<evidence type="ECO:0000256" key="7">
    <source>
        <dbReference type="ARBA" id="ARBA00023125"/>
    </source>
</evidence>
<evidence type="ECO:0000259" key="13">
    <source>
        <dbReference type="Pfam" id="PF08646"/>
    </source>
</evidence>
<keyword evidence="16" id="KW-1185">Reference proteome</keyword>
<evidence type="ECO:0000256" key="10">
    <source>
        <dbReference type="SAM" id="MobiDB-lite"/>
    </source>
</evidence>
<comment type="subunit">
    <text evidence="9">Component of the heterotrimeric canonical replication protein A complex (RPA).</text>
</comment>
<dbReference type="GO" id="GO:0008270">
    <property type="term" value="F:zinc ion binding"/>
    <property type="evidence" value="ECO:0007669"/>
    <property type="project" value="UniProtKB-KW"/>
</dbReference>
<reference evidence="15" key="1">
    <citation type="journal article" date="2020" name="Stud. Mycol.">
        <title>101 Dothideomycetes genomes: a test case for predicting lifestyles and emergence of pathogens.</title>
        <authorList>
            <person name="Haridas S."/>
            <person name="Albert R."/>
            <person name="Binder M."/>
            <person name="Bloem J."/>
            <person name="Labutti K."/>
            <person name="Salamov A."/>
            <person name="Andreopoulos B."/>
            <person name="Baker S."/>
            <person name="Barry K."/>
            <person name="Bills G."/>
            <person name="Bluhm B."/>
            <person name="Cannon C."/>
            <person name="Castanera R."/>
            <person name="Culley D."/>
            <person name="Daum C."/>
            <person name="Ezra D."/>
            <person name="Gonzalez J."/>
            <person name="Henrissat B."/>
            <person name="Kuo A."/>
            <person name="Liang C."/>
            <person name="Lipzen A."/>
            <person name="Lutzoni F."/>
            <person name="Magnuson J."/>
            <person name="Mondo S."/>
            <person name="Nolan M."/>
            <person name="Ohm R."/>
            <person name="Pangilinan J."/>
            <person name="Park H.-J."/>
            <person name="Ramirez L."/>
            <person name="Alfaro M."/>
            <person name="Sun H."/>
            <person name="Tritt A."/>
            <person name="Yoshinaga Y."/>
            <person name="Zwiers L.-H."/>
            <person name="Turgeon B."/>
            <person name="Goodwin S."/>
            <person name="Spatafora J."/>
            <person name="Crous P."/>
            <person name="Grigoriev I."/>
        </authorList>
    </citation>
    <scope>NUCLEOTIDE SEQUENCE</scope>
    <source>
        <strain evidence="15">CBS 473.64</strain>
    </source>
</reference>
<evidence type="ECO:0000259" key="14">
    <source>
        <dbReference type="Pfam" id="PF16900"/>
    </source>
</evidence>
<dbReference type="GO" id="GO:0006310">
    <property type="term" value="P:DNA recombination"/>
    <property type="evidence" value="ECO:0007669"/>
    <property type="project" value="InterPro"/>
</dbReference>
<dbReference type="Gene3D" id="2.40.50.140">
    <property type="entry name" value="Nucleic acid-binding proteins"/>
    <property type="match status" value="4"/>
</dbReference>
<dbReference type="FunFam" id="2.40.50.140:FF:000090">
    <property type="entry name" value="Replication protein A subunit"/>
    <property type="match status" value="1"/>
</dbReference>
<dbReference type="CDD" id="cd04476">
    <property type="entry name" value="RPA1_DBD_C"/>
    <property type="match status" value="1"/>
</dbReference>
<feature type="compositionally biased region" description="Low complexity" evidence="10">
    <location>
        <begin position="144"/>
        <end position="155"/>
    </location>
</feature>
<evidence type="ECO:0000256" key="8">
    <source>
        <dbReference type="ARBA" id="ARBA00023242"/>
    </source>
</evidence>
<dbReference type="GO" id="GO:0007004">
    <property type="term" value="P:telomere maintenance via telomerase"/>
    <property type="evidence" value="ECO:0007669"/>
    <property type="project" value="UniProtKB-ARBA"/>
</dbReference>
<evidence type="ECO:0000256" key="3">
    <source>
        <dbReference type="ARBA" id="ARBA00022705"/>
    </source>
</evidence>
<keyword evidence="4 9" id="KW-0479">Metal-binding</keyword>
<dbReference type="GO" id="GO:0000781">
    <property type="term" value="C:chromosome, telomeric region"/>
    <property type="evidence" value="ECO:0007669"/>
    <property type="project" value="UniProtKB-ARBA"/>
</dbReference>
<dbReference type="GO" id="GO:0005662">
    <property type="term" value="C:DNA replication factor A complex"/>
    <property type="evidence" value="ECO:0007669"/>
    <property type="project" value="UniProtKB-ARBA"/>
</dbReference>
<feature type="domain" description="Replication factor A C-terminal" evidence="13">
    <location>
        <begin position="450"/>
        <end position="602"/>
    </location>
</feature>
<dbReference type="Pfam" id="PF08646">
    <property type="entry name" value="Rep_fac-A_C"/>
    <property type="match status" value="1"/>
</dbReference>
<dbReference type="GO" id="GO:0003697">
    <property type="term" value="F:single-stranded DNA binding"/>
    <property type="evidence" value="ECO:0007669"/>
    <property type="project" value="UniProtKB-ARBA"/>
</dbReference>